<comment type="caution">
    <text evidence="2">The sequence shown here is derived from an EMBL/GenBank/DDBJ whole genome shotgun (WGS) entry which is preliminary data.</text>
</comment>
<reference evidence="2" key="1">
    <citation type="journal article" date="2021" name="Nat. Commun.">
        <title>Genetic determinants of endophytism in the Arabidopsis root mycobiome.</title>
        <authorList>
            <person name="Mesny F."/>
            <person name="Miyauchi S."/>
            <person name="Thiergart T."/>
            <person name="Pickel B."/>
            <person name="Atanasova L."/>
            <person name="Karlsson M."/>
            <person name="Huettel B."/>
            <person name="Barry K.W."/>
            <person name="Haridas S."/>
            <person name="Chen C."/>
            <person name="Bauer D."/>
            <person name="Andreopoulos W."/>
            <person name="Pangilinan J."/>
            <person name="LaButti K."/>
            <person name="Riley R."/>
            <person name="Lipzen A."/>
            <person name="Clum A."/>
            <person name="Drula E."/>
            <person name="Henrissat B."/>
            <person name="Kohler A."/>
            <person name="Grigoriev I.V."/>
            <person name="Martin F.M."/>
            <person name="Hacquard S."/>
        </authorList>
    </citation>
    <scope>NUCLEOTIDE SEQUENCE</scope>
    <source>
        <strain evidence="2">MPI-SDFR-AT-0068</strain>
    </source>
</reference>
<dbReference type="AlphaFoldDB" id="A0A8K0RM78"/>
<dbReference type="EMBL" id="JAGPXF010000009">
    <property type="protein sequence ID" value="KAH7231128.1"/>
    <property type="molecule type" value="Genomic_DNA"/>
</dbReference>
<feature type="compositionally biased region" description="Basic and acidic residues" evidence="1">
    <location>
        <begin position="77"/>
        <end position="88"/>
    </location>
</feature>
<dbReference type="Proteomes" id="UP000813427">
    <property type="component" value="Unassembled WGS sequence"/>
</dbReference>
<evidence type="ECO:0000256" key="1">
    <source>
        <dbReference type="SAM" id="MobiDB-lite"/>
    </source>
</evidence>
<sequence>LQFDHDIHLSNDYPVPNGRPTRVRGPIPGPEPIPLPPQSNRSTEEDYNNTAQLPRAKFKSALQLVTDVIGTERRLTRESLEASERVPQWREQWGYPSLSPGQSISPPPYSPPRETQPTDPYPLSPFGYREPQYLSLDSSPEPGQIPNPPIPGTVAPSVDILFYEVNSFAKDHGFGIVKYNRYSYKGRKIR</sequence>
<feature type="region of interest" description="Disordered" evidence="1">
    <location>
        <begin position="1"/>
        <end position="53"/>
    </location>
</feature>
<feature type="compositionally biased region" description="Pro residues" evidence="1">
    <location>
        <begin position="27"/>
        <end position="37"/>
    </location>
</feature>
<feature type="region of interest" description="Disordered" evidence="1">
    <location>
        <begin position="77"/>
        <end position="123"/>
    </location>
</feature>
<accession>A0A8K0RM78</accession>
<gene>
    <name evidence="2" type="ORF">BKA59DRAFT_361049</name>
</gene>
<evidence type="ECO:0000313" key="2">
    <source>
        <dbReference type="EMBL" id="KAH7231128.1"/>
    </source>
</evidence>
<protein>
    <submittedName>
        <fullName evidence="2">Uncharacterized protein</fullName>
    </submittedName>
</protein>
<feature type="non-terminal residue" evidence="2">
    <location>
        <position position="190"/>
    </location>
</feature>
<organism evidence="2 3">
    <name type="scientific">Fusarium tricinctum</name>
    <dbReference type="NCBI Taxonomy" id="61284"/>
    <lineage>
        <taxon>Eukaryota</taxon>
        <taxon>Fungi</taxon>
        <taxon>Dikarya</taxon>
        <taxon>Ascomycota</taxon>
        <taxon>Pezizomycotina</taxon>
        <taxon>Sordariomycetes</taxon>
        <taxon>Hypocreomycetidae</taxon>
        <taxon>Hypocreales</taxon>
        <taxon>Nectriaceae</taxon>
        <taxon>Fusarium</taxon>
        <taxon>Fusarium tricinctum species complex</taxon>
    </lineage>
</organism>
<dbReference type="OrthoDB" id="5099190at2759"/>
<proteinExistence type="predicted"/>
<evidence type="ECO:0000313" key="3">
    <source>
        <dbReference type="Proteomes" id="UP000813427"/>
    </source>
</evidence>
<keyword evidence="3" id="KW-1185">Reference proteome</keyword>
<feature type="non-terminal residue" evidence="2">
    <location>
        <position position="1"/>
    </location>
</feature>
<name>A0A8K0RM78_9HYPO</name>